<keyword evidence="3" id="KW-1185">Reference proteome</keyword>
<feature type="domain" description="Secretion system C-terminal sorting" evidence="1">
    <location>
        <begin position="659"/>
        <end position="731"/>
    </location>
</feature>
<dbReference type="EMBL" id="JBHSYQ010000003">
    <property type="protein sequence ID" value="MFC6997018.1"/>
    <property type="molecule type" value="Genomic_DNA"/>
</dbReference>
<evidence type="ECO:0000313" key="3">
    <source>
        <dbReference type="Proteomes" id="UP001596405"/>
    </source>
</evidence>
<evidence type="ECO:0000259" key="1">
    <source>
        <dbReference type="Pfam" id="PF18962"/>
    </source>
</evidence>
<proteinExistence type="predicted"/>
<comment type="caution">
    <text evidence="2">The sequence shown here is derived from an EMBL/GenBank/DDBJ whole genome shotgun (WGS) entry which is preliminary data.</text>
</comment>
<evidence type="ECO:0000313" key="2">
    <source>
        <dbReference type="EMBL" id="MFC6997018.1"/>
    </source>
</evidence>
<gene>
    <name evidence="2" type="ORF">ACFQHR_05240</name>
</gene>
<dbReference type="NCBIfam" id="TIGR04183">
    <property type="entry name" value="Por_Secre_tail"/>
    <property type="match status" value="1"/>
</dbReference>
<sequence>MKAQVSITSQQYEYAQDFNTLTAGAWVNNSTLAGWYVQSSNGTALTNVVATIGDDFTNGIKSYGAVNNTDRAIGIVAGNTGTGYIGLHLKNASGSSISNFVVSYSAELWYNTKTPRQISFSYKVIPSGGTVDLNSTGWTVVSDLGTMPERGQGGNNITMDGNSVNDTRTMVGLVGLSLGANQELIIRWSEVQENNKNRVGIDNVAISAGTASSSTTNTYFLSTLAHNETGPFNIGVKTRWVNRNGVVHPDPFPAANTTYIIDKSYAVLTSSVTLPTGSKFVLGSGLNLTIPTTAALNGTIDVGANATLYIENSTLPTLGTVSSTSTIEYGAAPTVISTETYGNLQINGGVKKLTKNTIVKGNLRIKNGGKLDLGEHDLIMEDPTKFAEYNATSYIQVLGNGKVKVRLKPGGKAFIPVGNASGYTPIELNLASGTEDDFSVRVIDKVYTSYLNDVPQGSTIDSSVVNKTWLIEEGVKGGSNMNITLFWNATDTLRGFKKDSVFIAHYENGAWDTTTKQKATEANGMYSITRTGNMSFSPYAIMSSKAPAPEPLPVELLYFNAKRNGGKVTFEWATASEKDNEFFQVEQSLDGKLFREVGDKIVGAGNSVVENRYQSSITTSLAQTIYYRLKQTDFNGDTSYSKVVAVGYNGKGVAGALELYPNPSEGLVYLRAPYLIEGEASVTVFRSNGQEVLRQQVQVEAGAPIALDLSLQQAGVYFVKVNYADKQATLRLVLL</sequence>
<dbReference type="InterPro" id="IPR026444">
    <property type="entry name" value="Secre_tail"/>
</dbReference>
<dbReference type="RefSeq" id="WP_161486753.1">
    <property type="nucleotide sequence ID" value="NZ_JBHSYQ010000003.1"/>
</dbReference>
<dbReference type="Proteomes" id="UP001596405">
    <property type="component" value="Unassembled WGS sequence"/>
</dbReference>
<dbReference type="Pfam" id="PF18962">
    <property type="entry name" value="Por_Secre_tail"/>
    <property type="match status" value="1"/>
</dbReference>
<name>A0ABW2DJ15_9BACT</name>
<accession>A0ABW2DJ15</accession>
<organism evidence="2 3">
    <name type="scientific">Rufibacter roseus</name>
    <dbReference type="NCBI Taxonomy" id="1567108"/>
    <lineage>
        <taxon>Bacteria</taxon>
        <taxon>Pseudomonadati</taxon>
        <taxon>Bacteroidota</taxon>
        <taxon>Cytophagia</taxon>
        <taxon>Cytophagales</taxon>
        <taxon>Hymenobacteraceae</taxon>
        <taxon>Rufibacter</taxon>
    </lineage>
</organism>
<protein>
    <submittedName>
        <fullName evidence="2">T9SS type A sorting domain-containing protein</fullName>
    </submittedName>
</protein>
<reference evidence="3" key="1">
    <citation type="journal article" date="2019" name="Int. J. Syst. Evol. Microbiol.">
        <title>The Global Catalogue of Microorganisms (GCM) 10K type strain sequencing project: providing services to taxonomists for standard genome sequencing and annotation.</title>
        <authorList>
            <consortium name="The Broad Institute Genomics Platform"/>
            <consortium name="The Broad Institute Genome Sequencing Center for Infectious Disease"/>
            <person name="Wu L."/>
            <person name="Ma J."/>
        </authorList>
    </citation>
    <scope>NUCLEOTIDE SEQUENCE [LARGE SCALE GENOMIC DNA]</scope>
    <source>
        <strain evidence="3">CGMCC 4.7393</strain>
    </source>
</reference>